<name>A0A6J3MDI1_9PEZI</name>
<proteinExistence type="predicted"/>
<reference evidence="2" key="1">
    <citation type="submission" date="2020-01" db="EMBL/GenBank/DDBJ databases">
        <authorList>
            <consortium name="DOE Joint Genome Institute"/>
            <person name="Haridas S."/>
            <person name="Albert R."/>
            <person name="Binder M."/>
            <person name="Bloem J."/>
            <person name="Labutti K."/>
            <person name="Salamov A."/>
            <person name="Andreopoulos B."/>
            <person name="Baker S.E."/>
            <person name="Barry K."/>
            <person name="Bills G."/>
            <person name="Bluhm B.H."/>
            <person name="Cannon C."/>
            <person name="Castanera R."/>
            <person name="Culley D.E."/>
            <person name="Daum C."/>
            <person name="Ezra D."/>
            <person name="Gonzalez J.B."/>
            <person name="Henrissat B."/>
            <person name="Kuo A."/>
            <person name="Liang C."/>
            <person name="Lipzen A."/>
            <person name="Lutzoni F."/>
            <person name="Magnuson J."/>
            <person name="Mondo S."/>
            <person name="Nolan M."/>
            <person name="Ohm R."/>
            <person name="Pangilinan J."/>
            <person name="Park H.-J."/>
            <person name="Ramirez L."/>
            <person name="Alfaro M."/>
            <person name="Sun H."/>
            <person name="Tritt A."/>
            <person name="Yoshinaga Y."/>
            <person name="Zwiers L.-H."/>
            <person name="Turgeon B.G."/>
            <person name="Goodwin S.B."/>
            <person name="Spatafora J.W."/>
            <person name="Crous P.W."/>
            <person name="Grigoriev I.V."/>
        </authorList>
    </citation>
    <scope>NUCLEOTIDE SEQUENCE</scope>
    <source>
        <strain evidence="2">CBS 342.82</strain>
    </source>
</reference>
<reference evidence="2" key="3">
    <citation type="submission" date="2025-08" db="UniProtKB">
        <authorList>
            <consortium name="RefSeq"/>
        </authorList>
    </citation>
    <scope>IDENTIFICATION</scope>
    <source>
        <strain evidence="2">CBS 342.82</strain>
    </source>
</reference>
<dbReference type="Proteomes" id="UP000504637">
    <property type="component" value="Unplaced"/>
</dbReference>
<organism evidence="2">
    <name type="scientific">Dissoconium aciculare CBS 342.82</name>
    <dbReference type="NCBI Taxonomy" id="1314786"/>
    <lineage>
        <taxon>Eukaryota</taxon>
        <taxon>Fungi</taxon>
        <taxon>Dikarya</taxon>
        <taxon>Ascomycota</taxon>
        <taxon>Pezizomycotina</taxon>
        <taxon>Dothideomycetes</taxon>
        <taxon>Dothideomycetidae</taxon>
        <taxon>Mycosphaerellales</taxon>
        <taxon>Dissoconiaceae</taxon>
        <taxon>Dissoconium</taxon>
    </lineage>
</organism>
<sequence>MHECALSLSGIKHPATRIRWFAPLCLPQFDAPLWTPAGYLLTLYCCTAAYPQKRFRSPVNHIAADPISSFHDKAGPISRVTIDSVRLVEKRGEGISRATLMTAQVPNGGRSAAFSHRLAWVPRSHAG</sequence>
<protein>
    <submittedName>
        <fullName evidence="2">Uncharacterized protein</fullName>
    </submittedName>
</protein>
<gene>
    <name evidence="2" type="ORF">K489DRAFT_144359</name>
</gene>
<keyword evidence="1" id="KW-1185">Reference proteome</keyword>
<accession>A0A6J3MDI1</accession>
<dbReference type="RefSeq" id="XP_033461938.1">
    <property type="nucleotide sequence ID" value="XM_033599163.1"/>
</dbReference>
<evidence type="ECO:0000313" key="1">
    <source>
        <dbReference type="Proteomes" id="UP000504637"/>
    </source>
</evidence>
<reference evidence="2" key="2">
    <citation type="submission" date="2020-04" db="EMBL/GenBank/DDBJ databases">
        <authorList>
            <consortium name="NCBI Genome Project"/>
        </authorList>
    </citation>
    <scope>NUCLEOTIDE SEQUENCE</scope>
    <source>
        <strain evidence="2">CBS 342.82</strain>
    </source>
</reference>
<dbReference type="AlphaFoldDB" id="A0A6J3MDI1"/>
<dbReference type="GeneID" id="54356962"/>
<evidence type="ECO:0000313" key="2">
    <source>
        <dbReference type="RefSeq" id="XP_033461938.1"/>
    </source>
</evidence>